<keyword evidence="1" id="KW-0004">4Fe-4S</keyword>
<keyword evidence="4" id="KW-0411">Iron-sulfur</keyword>
<dbReference type="InterPro" id="IPR017896">
    <property type="entry name" value="4Fe4S_Fe-S-bd"/>
</dbReference>
<keyword evidence="7" id="KW-1185">Reference proteome</keyword>
<dbReference type="GO" id="GO:0051539">
    <property type="term" value="F:4 iron, 4 sulfur cluster binding"/>
    <property type="evidence" value="ECO:0007669"/>
    <property type="project" value="UniProtKB-KW"/>
</dbReference>
<evidence type="ECO:0000256" key="2">
    <source>
        <dbReference type="ARBA" id="ARBA00022723"/>
    </source>
</evidence>
<dbReference type="EMBL" id="AP018732">
    <property type="protein sequence ID" value="BBE42013.1"/>
    <property type="molecule type" value="Genomic_DNA"/>
</dbReference>
<keyword evidence="2" id="KW-0479">Metal-binding</keyword>
<dbReference type="RefSeq" id="WP_174448291.1">
    <property type="nucleotide sequence ID" value="NZ_AP018732.1"/>
</dbReference>
<dbReference type="OrthoDB" id="2837at2157"/>
<dbReference type="KEGG" id="ccai:NAS2_0624"/>
<dbReference type="Proteomes" id="UP000509448">
    <property type="component" value="Chromosome"/>
</dbReference>
<reference evidence="6 7" key="1">
    <citation type="journal article" date="2019" name="ISME J.">
        <title>Isolation and characterization of a thermophilic sulfur- and iron-reducing thaumarchaeote from a terrestrial acidic hot spring.</title>
        <authorList>
            <person name="Kato S."/>
            <person name="Itoh T."/>
            <person name="Yuki M."/>
            <person name="Nagamori M."/>
            <person name="Ohnishi M."/>
            <person name="Uematsu K."/>
            <person name="Suzuki K."/>
            <person name="Takashina T."/>
            <person name="Ohkuma M."/>
        </authorList>
    </citation>
    <scope>NUCLEOTIDE SEQUENCE [LARGE SCALE GENOMIC DNA]</scope>
    <source>
        <strain evidence="6 7">NAS-02</strain>
    </source>
</reference>
<evidence type="ECO:0000256" key="1">
    <source>
        <dbReference type="ARBA" id="ARBA00022485"/>
    </source>
</evidence>
<keyword evidence="3" id="KW-0408">Iron</keyword>
<feature type="domain" description="4Fe-4S ferredoxin-type" evidence="5">
    <location>
        <begin position="4"/>
        <end position="33"/>
    </location>
</feature>
<dbReference type="PANTHER" id="PTHR43177:SF3">
    <property type="entry name" value="PROTEIN NRFC HOMOLOG"/>
    <property type="match status" value="1"/>
</dbReference>
<dbReference type="GO" id="GO:0046872">
    <property type="term" value="F:metal ion binding"/>
    <property type="evidence" value="ECO:0007669"/>
    <property type="project" value="UniProtKB-KW"/>
</dbReference>
<dbReference type="SUPFAM" id="SSF54862">
    <property type="entry name" value="4Fe-4S ferredoxins"/>
    <property type="match status" value="1"/>
</dbReference>
<evidence type="ECO:0000259" key="5">
    <source>
        <dbReference type="PROSITE" id="PS51379"/>
    </source>
</evidence>
<dbReference type="GeneID" id="55584440"/>
<evidence type="ECO:0000256" key="4">
    <source>
        <dbReference type="ARBA" id="ARBA00023014"/>
    </source>
</evidence>
<accession>A0A4P2VEX6</accession>
<organism evidence="6 7">
    <name type="scientific">Conexivisphaera calida</name>
    <dbReference type="NCBI Taxonomy" id="1874277"/>
    <lineage>
        <taxon>Archaea</taxon>
        <taxon>Nitrososphaerota</taxon>
        <taxon>Conexivisphaeria</taxon>
        <taxon>Conexivisphaerales</taxon>
        <taxon>Conexivisphaeraceae</taxon>
        <taxon>Conexivisphaera</taxon>
    </lineage>
</organism>
<dbReference type="InterPro" id="IPR050954">
    <property type="entry name" value="ET_IronSulfur_Cluster-Binding"/>
</dbReference>
<evidence type="ECO:0000256" key="3">
    <source>
        <dbReference type="ARBA" id="ARBA00023004"/>
    </source>
</evidence>
<dbReference type="Gene3D" id="3.30.70.20">
    <property type="match status" value="1"/>
</dbReference>
<proteinExistence type="predicted"/>
<dbReference type="AlphaFoldDB" id="A0A4P2VEX6"/>
<evidence type="ECO:0000313" key="6">
    <source>
        <dbReference type="EMBL" id="BBE42013.1"/>
    </source>
</evidence>
<dbReference type="PANTHER" id="PTHR43177">
    <property type="entry name" value="PROTEIN NRFC"/>
    <property type="match status" value="1"/>
</dbReference>
<protein>
    <recommendedName>
        <fullName evidence="5">4Fe-4S ferredoxin-type domain-containing protein</fullName>
    </recommendedName>
</protein>
<sequence>MSRYGFIVDVDRCFGCYACALACRVATNARGEDSWCHVLQVESRDDERISWIPYVCAQARDPACGFKGDGAGAGGGGGQPPCVRACLAGALMYGDLEDPSSPVGRLIIEGRAKPMPHTAGAPGAYYVGDLPRGAELPPVEEVLPRKRTPT</sequence>
<evidence type="ECO:0000313" key="7">
    <source>
        <dbReference type="Proteomes" id="UP000509448"/>
    </source>
</evidence>
<gene>
    <name evidence="6" type="ORF">NAS2_0624</name>
</gene>
<name>A0A4P2VEX6_9ARCH</name>
<dbReference type="PROSITE" id="PS51379">
    <property type="entry name" value="4FE4S_FER_2"/>
    <property type="match status" value="1"/>
</dbReference>